<accession>A0A0R1JMH5</accession>
<dbReference type="AlphaFoldDB" id="A0A0R1JMH5"/>
<dbReference type="Proteomes" id="UP000051804">
    <property type="component" value="Unassembled WGS sequence"/>
</dbReference>
<gene>
    <name evidence="2" type="ORF">FD02_GL001498</name>
</gene>
<evidence type="ECO:0000256" key="1">
    <source>
        <dbReference type="SAM" id="Phobius"/>
    </source>
</evidence>
<feature type="transmembrane region" description="Helical" evidence="1">
    <location>
        <begin position="37"/>
        <end position="55"/>
    </location>
</feature>
<keyword evidence="1" id="KW-0812">Transmembrane</keyword>
<name>A0A0R1JMH5_9LACO</name>
<evidence type="ECO:0008006" key="4">
    <source>
        <dbReference type="Google" id="ProtNLM"/>
    </source>
</evidence>
<protein>
    <recommendedName>
        <fullName evidence="4">Major facilitator superfamily (MFS) profile domain-containing protein</fullName>
    </recommendedName>
</protein>
<keyword evidence="1" id="KW-1133">Transmembrane helix</keyword>
<evidence type="ECO:0000313" key="3">
    <source>
        <dbReference type="Proteomes" id="UP000051804"/>
    </source>
</evidence>
<dbReference type="RefSeq" id="WP_054721959.1">
    <property type="nucleotide sequence ID" value="NZ_AZDJ01000022.1"/>
</dbReference>
<dbReference type="EMBL" id="AZDJ01000022">
    <property type="protein sequence ID" value="KRK72525.1"/>
    <property type="molecule type" value="Genomic_DNA"/>
</dbReference>
<keyword evidence="1" id="KW-0472">Membrane</keyword>
<comment type="caution">
    <text evidence="2">The sequence shown here is derived from an EMBL/GenBank/DDBJ whole genome shotgun (WGS) entry which is preliminary data.</text>
</comment>
<keyword evidence="3" id="KW-1185">Reference proteome</keyword>
<sequence>MTHFHQTFITAIAVGILAGGCGVALLVFNHFWLATGWHWGVVAGAVVCGVFATLSASTTRWWRYGDFAVAVAAGGVVLASLVTLMP</sequence>
<reference evidence="2 3" key="1">
    <citation type="journal article" date="2015" name="Genome Announc.">
        <title>Expanding the biotechnology potential of lactobacilli through comparative genomics of 213 strains and associated genera.</title>
        <authorList>
            <person name="Sun Z."/>
            <person name="Harris H.M."/>
            <person name="McCann A."/>
            <person name="Guo C."/>
            <person name="Argimon S."/>
            <person name="Zhang W."/>
            <person name="Yang X."/>
            <person name="Jeffery I.B."/>
            <person name="Cooney J.C."/>
            <person name="Kagawa T.F."/>
            <person name="Liu W."/>
            <person name="Song Y."/>
            <person name="Salvetti E."/>
            <person name="Wrobel A."/>
            <person name="Rasinkangas P."/>
            <person name="Parkhill J."/>
            <person name="Rea M.C."/>
            <person name="O'Sullivan O."/>
            <person name="Ritari J."/>
            <person name="Douillard F.P."/>
            <person name="Paul Ross R."/>
            <person name="Yang R."/>
            <person name="Briner A.E."/>
            <person name="Felis G.E."/>
            <person name="de Vos W.M."/>
            <person name="Barrangou R."/>
            <person name="Klaenhammer T.R."/>
            <person name="Caufield P.W."/>
            <person name="Cui Y."/>
            <person name="Zhang H."/>
            <person name="O'Toole P.W."/>
        </authorList>
    </citation>
    <scope>NUCLEOTIDE SEQUENCE [LARGE SCALE GENOMIC DNA]</scope>
    <source>
        <strain evidence="2 3">JCM 17158</strain>
    </source>
</reference>
<evidence type="ECO:0000313" key="2">
    <source>
        <dbReference type="EMBL" id="KRK72525.1"/>
    </source>
</evidence>
<feature type="transmembrane region" description="Helical" evidence="1">
    <location>
        <begin position="67"/>
        <end position="85"/>
    </location>
</feature>
<dbReference type="STRING" id="1291734.FD02_GL001498"/>
<organism evidence="2 3">
    <name type="scientific">Lacticaseibacillus nasuensis JCM 17158</name>
    <dbReference type="NCBI Taxonomy" id="1291734"/>
    <lineage>
        <taxon>Bacteria</taxon>
        <taxon>Bacillati</taxon>
        <taxon>Bacillota</taxon>
        <taxon>Bacilli</taxon>
        <taxon>Lactobacillales</taxon>
        <taxon>Lactobacillaceae</taxon>
        <taxon>Lacticaseibacillus</taxon>
    </lineage>
</organism>
<feature type="transmembrane region" description="Helical" evidence="1">
    <location>
        <begin position="7"/>
        <end position="31"/>
    </location>
</feature>
<proteinExistence type="predicted"/>
<dbReference type="PATRIC" id="fig|1291734.4.peg.1541"/>